<proteinExistence type="predicted"/>
<evidence type="ECO:0000313" key="2">
    <source>
        <dbReference type="EMBL" id="KAJ1201864.1"/>
    </source>
</evidence>
<evidence type="ECO:0000256" key="1">
    <source>
        <dbReference type="SAM" id="MobiDB-lite"/>
    </source>
</evidence>
<dbReference type="Proteomes" id="UP001066276">
    <property type="component" value="Chromosome 2_1"/>
</dbReference>
<feature type="region of interest" description="Disordered" evidence="1">
    <location>
        <begin position="118"/>
        <end position="144"/>
    </location>
</feature>
<sequence>MVAKGVLGTRDSVPPFLTPRPSPTSRCAFIDDLAGLVKTAHPPRMSHTVPPPTTHSPHLTCTARPLPRLGGKQAQNAIAMPSAAFHAGRSCDRASDLTSSMLSASSRSNNACFMRSSAMGNSQTDQSARNRAHTKEKVPSSVHLSDADCIPTSALI</sequence>
<comment type="caution">
    <text evidence="2">The sequence shown here is derived from an EMBL/GenBank/DDBJ whole genome shotgun (WGS) entry which is preliminary data.</text>
</comment>
<gene>
    <name evidence="2" type="ORF">NDU88_005668</name>
</gene>
<dbReference type="AlphaFoldDB" id="A0AAV7VP74"/>
<feature type="region of interest" description="Disordered" evidence="1">
    <location>
        <begin position="1"/>
        <end position="21"/>
    </location>
</feature>
<accession>A0AAV7VP74</accession>
<protein>
    <submittedName>
        <fullName evidence="2">Uncharacterized protein</fullName>
    </submittedName>
</protein>
<name>A0AAV7VP74_PLEWA</name>
<keyword evidence="3" id="KW-1185">Reference proteome</keyword>
<reference evidence="2" key="1">
    <citation type="journal article" date="2022" name="bioRxiv">
        <title>Sequencing and chromosome-scale assembly of the giantPleurodeles waltlgenome.</title>
        <authorList>
            <person name="Brown T."/>
            <person name="Elewa A."/>
            <person name="Iarovenko S."/>
            <person name="Subramanian E."/>
            <person name="Araus A.J."/>
            <person name="Petzold A."/>
            <person name="Susuki M."/>
            <person name="Suzuki K.-i.T."/>
            <person name="Hayashi T."/>
            <person name="Toyoda A."/>
            <person name="Oliveira C."/>
            <person name="Osipova E."/>
            <person name="Leigh N.D."/>
            <person name="Simon A."/>
            <person name="Yun M.H."/>
        </authorList>
    </citation>
    <scope>NUCLEOTIDE SEQUENCE</scope>
    <source>
        <strain evidence="2">20211129_DDA</strain>
        <tissue evidence="2">Liver</tissue>
    </source>
</reference>
<feature type="compositionally biased region" description="Polar residues" evidence="1">
    <location>
        <begin position="118"/>
        <end position="129"/>
    </location>
</feature>
<dbReference type="EMBL" id="JANPWB010000003">
    <property type="protein sequence ID" value="KAJ1201864.1"/>
    <property type="molecule type" value="Genomic_DNA"/>
</dbReference>
<organism evidence="2 3">
    <name type="scientific">Pleurodeles waltl</name>
    <name type="common">Iberian ribbed newt</name>
    <dbReference type="NCBI Taxonomy" id="8319"/>
    <lineage>
        <taxon>Eukaryota</taxon>
        <taxon>Metazoa</taxon>
        <taxon>Chordata</taxon>
        <taxon>Craniata</taxon>
        <taxon>Vertebrata</taxon>
        <taxon>Euteleostomi</taxon>
        <taxon>Amphibia</taxon>
        <taxon>Batrachia</taxon>
        <taxon>Caudata</taxon>
        <taxon>Salamandroidea</taxon>
        <taxon>Salamandridae</taxon>
        <taxon>Pleurodelinae</taxon>
        <taxon>Pleurodeles</taxon>
    </lineage>
</organism>
<evidence type="ECO:0000313" key="3">
    <source>
        <dbReference type="Proteomes" id="UP001066276"/>
    </source>
</evidence>